<evidence type="ECO:0000256" key="4">
    <source>
        <dbReference type="ARBA" id="ARBA00022630"/>
    </source>
</evidence>
<dbReference type="InterPro" id="IPR006094">
    <property type="entry name" value="Oxid_FAD_bind_N"/>
</dbReference>
<dbReference type="AlphaFoldDB" id="A0A0W8BXX3"/>
<evidence type="ECO:0000256" key="8">
    <source>
        <dbReference type="ARBA" id="ARBA00023128"/>
    </source>
</evidence>
<dbReference type="PROSITE" id="PS51387">
    <property type="entry name" value="FAD_PCMH"/>
    <property type="match status" value="2"/>
</dbReference>
<comment type="caution">
    <text evidence="11">The sequence shown here is derived from an EMBL/GenBank/DDBJ whole genome shotgun (WGS) entry which is preliminary data.</text>
</comment>
<dbReference type="InterPro" id="IPR016167">
    <property type="entry name" value="FAD-bd_PCMH_sub1"/>
</dbReference>
<dbReference type="FunFam" id="3.30.43.10:FF:000010">
    <property type="entry name" value="probable D-lactate dehydrogenase, mitochondrial"/>
    <property type="match status" value="2"/>
</dbReference>
<dbReference type="GO" id="GO:1903457">
    <property type="term" value="P:lactate catabolic process"/>
    <property type="evidence" value="ECO:0007669"/>
    <property type="project" value="TreeGrafter"/>
</dbReference>
<dbReference type="Pfam" id="PF01565">
    <property type="entry name" value="FAD_binding_4"/>
    <property type="match status" value="2"/>
</dbReference>
<dbReference type="PANTHER" id="PTHR11748">
    <property type="entry name" value="D-LACTATE DEHYDROGENASE"/>
    <property type="match status" value="1"/>
</dbReference>
<dbReference type="FunFam" id="1.10.45.10:FF:000001">
    <property type="entry name" value="D-lactate dehydrogenase mitochondrial"/>
    <property type="match status" value="2"/>
</dbReference>
<dbReference type="EMBL" id="LNFO01005730">
    <property type="protein sequence ID" value="KUF76711.1"/>
    <property type="molecule type" value="Genomic_DNA"/>
</dbReference>
<evidence type="ECO:0000259" key="10">
    <source>
        <dbReference type="PROSITE" id="PS51387"/>
    </source>
</evidence>
<feature type="domain" description="FAD-binding PCMH-type" evidence="10">
    <location>
        <begin position="41"/>
        <end position="218"/>
    </location>
</feature>
<proteinExistence type="inferred from homology"/>
<comment type="subcellular location">
    <subcellularLocation>
        <location evidence="2">Mitochondrion</location>
    </subcellularLocation>
</comment>
<keyword evidence="6" id="KW-0809">Transit peptide</keyword>
<evidence type="ECO:0000256" key="3">
    <source>
        <dbReference type="ARBA" id="ARBA00008000"/>
    </source>
</evidence>
<dbReference type="GO" id="GO:0071949">
    <property type="term" value="F:FAD binding"/>
    <property type="evidence" value="ECO:0007669"/>
    <property type="project" value="InterPro"/>
</dbReference>
<keyword evidence="8" id="KW-0496">Mitochondrion</keyword>
<evidence type="ECO:0000256" key="5">
    <source>
        <dbReference type="ARBA" id="ARBA00022827"/>
    </source>
</evidence>
<dbReference type="FunFam" id="3.30.70.2190:FF:000003">
    <property type="entry name" value="Glycolate oxidase, subunit GlcD"/>
    <property type="match status" value="2"/>
</dbReference>
<dbReference type="InterPro" id="IPR016169">
    <property type="entry name" value="FAD-bd_PCMH_sub2"/>
</dbReference>
<dbReference type="PANTHER" id="PTHR11748:SF111">
    <property type="entry name" value="D-LACTATE DEHYDROGENASE, MITOCHONDRIAL-RELATED"/>
    <property type="match status" value="1"/>
</dbReference>
<dbReference type="InterPro" id="IPR016171">
    <property type="entry name" value="Vanillyl_alc_oxidase_C-sub2"/>
</dbReference>
<keyword evidence="5" id="KW-0274">FAD</keyword>
<dbReference type="STRING" id="4790.A0A0W8BXX3"/>
<dbReference type="FunFam" id="3.30.465.10:FF:000056">
    <property type="entry name" value="Uncharacterized protein"/>
    <property type="match status" value="1"/>
</dbReference>
<dbReference type="Gene3D" id="3.30.43.10">
    <property type="entry name" value="Uridine Diphospho-n-acetylenolpyruvylglucosamine Reductase, domain 2"/>
    <property type="match status" value="1"/>
</dbReference>
<evidence type="ECO:0000256" key="6">
    <source>
        <dbReference type="ARBA" id="ARBA00022946"/>
    </source>
</evidence>
<reference evidence="11 12" key="1">
    <citation type="submission" date="2015-11" db="EMBL/GenBank/DDBJ databases">
        <title>Genomes and virulence difference between two physiological races of Phytophthora nicotianae.</title>
        <authorList>
            <person name="Liu H."/>
            <person name="Ma X."/>
            <person name="Yu H."/>
            <person name="Fang D."/>
            <person name="Li Y."/>
            <person name="Wang X."/>
            <person name="Wang W."/>
            <person name="Dong Y."/>
            <person name="Xiao B."/>
        </authorList>
    </citation>
    <scope>NUCLEOTIDE SEQUENCE [LARGE SCALE GENOMIC DNA]</scope>
    <source>
        <strain evidence="12">race 0</strain>
    </source>
</reference>
<dbReference type="SUPFAM" id="SSF56176">
    <property type="entry name" value="FAD-binding/transporter-associated domain-like"/>
    <property type="match status" value="2"/>
</dbReference>
<name>A0A0W8BXX3_PHYNI</name>
<dbReference type="Gene3D" id="3.30.70.2740">
    <property type="match status" value="2"/>
</dbReference>
<dbReference type="EC" id="1.1.2.4" evidence="9"/>
<evidence type="ECO:0000313" key="11">
    <source>
        <dbReference type="EMBL" id="KUF76711.1"/>
    </source>
</evidence>
<comment type="cofactor">
    <cofactor evidence="1">
        <name>FAD</name>
        <dbReference type="ChEBI" id="CHEBI:57692"/>
    </cofactor>
</comment>
<comment type="similarity">
    <text evidence="3">Belongs to the FAD-binding oxidoreductase/transferase type 4 family.</text>
</comment>
<evidence type="ECO:0000313" key="12">
    <source>
        <dbReference type="Proteomes" id="UP000052943"/>
    </source>
</evidence>
<dbReference type="Pfam" id="PF02913">
    <property type="entry name" value="FAD-oxidase_C"/>
    <property type="match status" value="2"/>
</dbReference>
<dbReference type="GO" id="GO:0004458">
    <property type="term" value="F:D-lactate dehydrogenase (cytochrome) activity"/>
    <property type="evidence" value="ECO:0007669"/>
    <property type="project" value="UniProtKB-EC"/>
</dbReference>
<accession>A0A0W8BXX3</accession>
<dbReference type="GO" id="GO:0005739">
    <property type="term" value="C:mitochondrion"/>
    <property type="evidence" value="ECO:0007669"/>
    <property type="project" value="UniProtKB-SubCell"/>
</dbReference>
<sequence length="954" mass="102438">MSTRRVPSAETLSALKALLGDRLSTSSSVLEQHGTDESYHAVAPPDAVAFVESTEEVAEVVKICAAAGTPVIPFGAGSSLEGHISATEGGVSIDLTGMNNILSVEPENMSCKIQAGVTREQLNVDLRATGLMFPVDPGANATLGGMISTNASGTTTVRYGNMKTNVMSLTAVMADGRIIKTGSKTRKSSAGYDLTRLLIGSEGTLGIVTEAELRLFGIPEAEKTMICQFDSIQNAVDTCAAVMQMGIPVARMELMDENAVEAINKYSKLETPVRPSLLIEHHGSPGEVEEQSAVVVEIANDFEAKDIELATSPEERKKLWSGRHAAWYATMSQMPGSRGLSTDVAVPFSRLTDVIVETQADLKESGLFGTIVGHVGDGNFHVMLPFFQDDAELMQKVRDFSDRLVNRAIEYEGTCTGEHGIGNGKMGYLSKEHGDSVDVMHTIKKALDPQNIMNPASSEKRELQRIILPISRYAVSSHSGGKNVVGVSTAMGQHGTDESYHDVTPPDAVAFVESTEEVTEVIKICAATRTPIIPFGAGTSIEGHISAVAGGVSVNLSGMNGILKLNADLRATGLMFPVDPGANATIGGMVATNASGTTTVKYGNMKTNALSLTAVMADGRIIKTGSKCVLYMEVLPETNLVINCDFAVYRARKSSAGYDLTRLLIGSEGTLAVVTEVRNCMLGLLPFRVLHDHHLHVQVELRLSGVPEAEKAMICSFDKMKDAIDTCTTVMQMGIPVARMEMMDENVVDAVNRYSNLNNSLRPSLIIEHHGSANELEQQSSVVQEIARDFGAMDIEVASTSEDRKRLWSGRHSVWHAVLNQVPGSRGFSADVAVPFSKLTEAVVETQQDLKTSGLFGTIVGHVGDGNFHVLIPFTDDNKEHLGRMKAFSHRLVKRALACGGTCTGEHGIGIGKMEYLPMEHGGAVDFMYTIKKALDPQDIMNPGKIFYANDRSN</sequence>
<evidence type="ECO:0000256" key="9">
    <source>
        <dbReference type="ARBA" id="ARBA00038897"/>
    </source>
</evidence>
<keyword evidence="4" id="KW-0285">Flavoprotein</keyword>
<feature type="domain" description="FAD-binding PCMH-type" evidence="10">
    <location>
        <begin position="501"/>
        <end position="684"/>
    </location>
</feature>
<dbReference type="FunFam" id="3.30.70.2740:FF:000001">
    <property type="entry name" value="D-lactate dehydrogenase mitochondrial"/>
    <property type="match status" value="2"/>
</dbReference>
<dbReference type="Gene3D" id="1.10.45.10">
    <property type="entry name" value="Vanillyl-alcohol Oxidase, Chain A, domain 4"/>
    <property type="match status" value="2"/>
</dbReference>
<dbReference type="Gene3D" id="3.30.70.2190">
    <property type="match status" value="2"/>
</dbReference>
<dbReference type="OrthoDB" id="5332616at2759"/>
<dbReference type="Gene3D" id="3.30.465.10">
    <property type="match status" value="2"/>
</dbReference>
<gene>
    <name evidence="11" type="ORF">AM587_10017124</name>
</gene>
<dbReference type="InterPro" id="IPR004113">
    <property type="entry name" value="FAD-bd_oxidored_4_C"/>
</dbReference>
<dbReference type="InterPro" id="IPR016166">
    <property type="entry name" value="FAD-bd_PCMH"/>
</dbReference>
<dbReference type="SUPFAM" id="SSF55103">
    <property type="entry name" value="FAD-linked oxidases, C-terminal domain"/>
    <property type="match status" value="2"/>
</dbReference>
<dbReference type="InterPro" id="IPR036318">
    <property type="entry name" value="FAD-bd_PCMH-like_sf"/>
</dbReference>
<evidence type="ECO:0000256" key="7">
    <source>
        <dbReference type="ARBA" id="ARBA00023002"/>
    </source>
</evidence>
<evidence type="ECO:0000256" key="1">
    <source>
        <dbReference type="ARBA" id="ARBA00001974"/>
    </source>
</evidence>
<dbReference type="InterPro" id="IPR016164">
    <property type="entry name" value="FAD-linked_Oxase-like_C"/>
</dbReference>
<organism evidence="11 12">
    <name type="scientific">Phytophthora nicotianae</name>
    <name type="common">Potato buckeye rot agent</name>
    <name type="synonym">Phytophthora parasitica</name>
    <dbReference type="NCBI Taxonomy" id="4792"/>
    <lineage>
        <taxon>Eukaryota</taxon>
        <taxon>Sar</taxon>
        <taxon>Stramenopiles</taxon>
        <taxon>Oomycota</taxon>
        <taxon>Peronosporomycetes</taxon>
        <taxon>Peronosporales</taxon>
        <taxon>Peronosporaceae</taxon>
        <taxon>Phytophthora</taxon>
    </lineage>
</organism>
<keyword evidence="7" id="KW-0560">Oxidoreductase</keyword>
<protein>
    <recommendedName>
        <fullName evidence="9">D-lactate dehydrogenase (cytochrome)</fullName>
        <ecNumber evidence="9">1.1.2.4</ecNumber>
    </recommendedName>
</protein>
<evidence type="ECO:0000256" key="2">
    <source>
        <dbReference type="ARBA" id="ARBA00004173"/>
    </source>
</evidence>
<dbReference type="Proteomes" id="UP000052943">
    <property type="component" value="Unassembled WGS sequence"/>
</dbReference>
<dbReference type="GO" id="GO:0008720">
    <property type="term" value="F:D-lactate dehydrogenase (NAD+) activity"/>
    <property type="evidence" value="ECO:0007669"/>
    <property type="project" value="TreeGrafter"/>
</dbReference>